<keyword evidence="10" id="KW-0869">Chloride channel</keyword>
<evidence type="ECO:0000256" key="1">
    <source>
        <dbReference type="ARBA" id="ARBA00004651"/>
    </source>
</evidence>
<evidence type="ECO:0000256" key="10">
    <source>
        <dbReference type="ARBA" id="ARBA00023173"/>
    </source>
</evidence>
<feature type="compositionally biased region" description="Basic and acidic residues" evidence="15">
    <location>
        <begin position="20"/>
        <end position="31"/>
    </location>
</feature>
<evidence type="ECO:0000256" key="4">
    <source>
        <dbReference type="ARBA" id="ARBA00022448"/>
    </source>
</evidence>
<name>A0AAJ7TIT6_PETMA</name>
<keyword evidence="11" id="KW-0868">Chloride</keyword>
<keyword evidence="8" id="KW-0406">Ion transport</keyword>
<comment type="similarity">
    <text evidence="2">Belongs to the proton-activated chloride channel family.</text>
</comment>
<dbReference type="GO" id="GO:0034707">
    <property type="term" value="C:chloride channel complex"/>
    <property type="evidence" value="ECO:0007669"/>
    <property type="project" value="UniProtKB-KW"/>
</dbReference>
<feature type="region of interest" description="Disordered" evidence="15">
    <location>
        <begin position="1"/>
        <end position="60"/>
    </location>
</feature>
<dbReference type="CTD" id="55248"/>
<evidence type="ECO:0000256" key="8">
    <source>
        <dbReference type="ARBA" id="ARBA00023065"/>
    </source>
</evidence>
<gene>
    <name evidence="18" type="primary">PACC1</name>
</gene>
<dbReference type="PANTHER" id="PTHR16087:SF0">
    <property type="entry name" value="PROTON-ACTIVATED CHLORIDE CHANNEL"/>
    <property type="match status" value="1"/>
</dbReference>
<organism evidence="17 18">
    <name type="scientific">Petromyzon marinus</name>
    <name type="common">Sea lamprey</name>
    <dbReference type="NCBI Taxonomy" id="7757"/>
    <lineage>
        <taxon>Eukaryota</taxon>
        <taxon>Metazoa</taxon>
        <taxon>Chordata</taxon>
        <taxon>Craniata</taxon>
        <taxon>Vertebrata</taxon>
        <taxon>Cyclostomata</taxon>
        <taxon>Hyperoartia</taxon>
        <taxon>Petromyzontiformes</taxon>
        <taxon>Petromyzontidae</taxon>
        <taxon>Petromyzon</taxon>
    </lineage>
</organism>
<evidence type="ECO:0000256" key="11">
    <source>
        <dbReference type="ARBA" id="ARBA00023214"/>
    </source>
</evidence>
<evidence type="ECO:0000256" key="7">
    <source>
        <dbReference type="ARBA" id="ARBA00022989"/>
    </source>
</evidence>
<dbReference type="AlphaFoldDB" id="A0AAJ7TIT6"/>
<evidence type="ECO:0000256" key="16">
    <source>
        <dbReference type="SAM" id="Phobius"/>
    </source>
</evidence>
<feature type="transmembrane region" description="Helical" evidence="16">
    <location>
        <begin position="82"/>
        <end position="108"/>
    </location>
</feature>
<dbReference type="Pfam" id="PF15122">
    <property type="entry name" value="TMEM206"/>
    <property type="match status" value="1"/>
</dbReference>
<keyword evidence="9 16" id="KW-0472">Membrane</keyword>
<dbReference type="KEGG" id="pmrn:116947243"/>
<accession>A0AAJ7TIT6</accession>
<evidence type="ECO:0000256" key="15">
    <source>
        <dbReference type="SAM" id="MobiDB-lite"/>
    </source>
</evidence>
<keyword evidence="5" id="KW-1003">Cell membrane</keyword>
<keyword evidence="17" id="KW-1185">Reference proteome</keyword>
<comment type="subcellular location">
    <subcellularLocation>
        <location evidence="1">Cell membrane</location>
        <topology evidence="1">Multi-pass membrane protein</topology>
    </subcellularLocation>
</comment>
<feature type="transmembrane region" description="Helical" evidence="16">
    <location>
        <begin position="325"/>
        <end position="353"/>
    </location>
</feature>
<keyword evidence="12" id="KW-0407">Ion channel</keyword>
<dbReference type="RefSeq" id="XP_032818652.1">
    <property type="nucleotide sequence ID" value="XM_032962761.1"/>
</dbReference>
<evidence type="ECO:0000256" key="14">
    <source>
        <dbReference type="ARBA" id="ARBA00032817"/>
    </source>
</evidence>
<evidence type="ECO:0000256" key="12">
    <source>
        <dbReference type="ARBA" id="ARBA00023303"/>
    </source>
</evidence>
<sequence length="372" mass="42303">MMRAEFRANSYSELDEDEEKANVVKERRGEEAVTSSPNGSVGDDEEEDPPGDEVVDVGGEGDATAEEVLGGMRRFRMRVSKLCLKNLVSVLLVVFYLVLSAVASFVAYQSISDFQHQAQHPAMSVSYKAVERYDAPGIALYLGSAELLSCRHYFHSGVSVMERPGQPGDVRCNIFTVSYPDPYHNTSQKSALVVRGPERVQEKEQIFLHFRLNGSTQQFSAIDYLLFSSYVSLERSTNRPSFMMQMERTQSMWTFSGGFRTWVKMSLVRTKTDRPSEEFTLESSVVKYNDERPESERSDELFFIVFEWKDALIQEVQGIVTANPWSVAAVLCGVLLLIFKVADFATSSVRWMIRVRKRNRRHRVQKMNNMAA</sequence>
<evidence type="ECO:0000256" key="2">
    <source>
        <dbReference type="ARBA" id="ARBA00009151"/>
    </source>
</evidence>
<reference evidence="18" key="1">
    <citation type="submission" date="2025-08" db="UniProtKB">
        <authorList>
            <consortium name="RefSeq"/>
        </authorList>
    </citation>
    <scope>IDENTIFICATION</scope>
    <source>
        <tissue evidence="18">Sperm</tissue>
    </source>
</reference>
<dbReference type="Proteomes" id="UP001318040">
    <property type="component" value="Chromosome 29"/>
</dbReference>
<keyword evidence="7 16" id="KW-1133">Transmembrane helix</keyword>
<dbReference type="GO" id="GO:0005254">
    <property type="term" value="F:chloride channel activity"/>
    <property type="evidence" value="ECO:0007669"/>
    <property type="project" value="UniProtKB-KW"/>
</dbReference>
<proteinExistence type="inferred from homology"/>
<evidence type="ECO:0000256" key="9">
    <source>
        <dbReference type="ARBA" id="ARBA00023136"/>
    </source>
</evidence>
<protein>
    <recommendedName>
        <fullName evidence="3">Proton-activated chloride channel</fullName>
    </recommendedName>
    <alternativeName>
        <fullName evidence="14">Transmembrane protein 206</fullName>
    </alternativeName>
</protein>
<evidence type="ECO:0000256" key="5">
    <source>
        <dbReference type="ARBA" id="ARBA00022475"/>
    </source>
</evidence>
<keyword evidence="6 16" id="KW-0812">Transmembrane</keyword>
<evidence type="ECO:0000256" key="6">
    <source>
        <dbReference type="ARBA" id="ARBA00022692"/>
    </source>
</evidence>
<dbReference type="GO" id="GO:0005886">
    <property type="term" value="C:plasma membrane"/>
    <property type="evidence" value="ECO:0007669"/>
    <property type="project" value="UniProtKB-SubCell"/>
</dbReference>
<feature type="compositionally biased region" description="Acidic residues" evidence="15">
    <location>
        <begin position="42"/>
        <end position="55"/>
    </location>
</feature>
<dbReference type="InterPro" id="IPR029366">
    <property type="entry name" value="TMEM206"/>
</dbReference>
<comment type="catalytic activity">
    <reaction evidence="13">
        <text>chloride(in) = chloride(out)</text>
        <dbReference type="Rhea" id="RHEA:29823"/>
        <dbReference type="ChEBI" id="CHEBI:17996"/>
    </reaction>
</comment>
<evidence type="ECO:0000313" key="17">
    <source>
        <dbReference type="Proteomes" id="UP001318040"/>
    </source>
</evidence>
<dbReference type="PANTHER" id="PTHR16087">
    <property type="entry name" value="TRANSMEMBRANE PROTEIN 206"/>
    <property type="match status" value="1"/>
</dbReference>
<keyword evidence="4" id="KW-0813">Transport</keyword>
<evidence type="ECO:0000313" key="18">
    <source>
        <dbReference type="RefSeq" id="XP_032818652.1"/>
    </source>
</evidence>
<evidence type="ECO:0000256" key="13">
    <source>
        <dbReference type="ARBA" id="ARBA00024167"/>
    </source>
</evidence>
<evidence type="ECO:0000256" key="3">
    <source>
        <dbReference type="ARBA" id="ARBA00013993"/>
    </source>
</evidence>